<dbReference type="EMBL" id="JAVLVT010000001">
    <property type="protein sequence ID" value="MDS1269337.1"/>
    <property type="molecule type" value="Genomic_DNA"/>
</dbReference>
<proteinExistence type="predicted"/>
<dbReference type="InterPro" id="IPR008930">
    <property type="entry name" value="Terpenoid_cyclase/PrenylTrfase"/>
</dbReference>
<evidence type="ECO:0000313" key="1">
    <source>
        <dbReference type="EMBL" id="MDS1269337.1"/>
    </source>
</evidence>
<keyword evidence="2" id="KW-1185">Reference proteome</keyword>
<name>A0ABU2H209_9ACTN</name>
<gene>
    <name evidence="1" type="ORF">RIF23_03395</name>
</gene>
<evidence type="ECO:0000313" key="2">
    <source>
        <dbReference type="Proteomes" id="UP001250214"/>
    </source>
</evidence>
<dbReference type="Proteomes" id="UP001250214">
    <property type="component" value="Unassembled WGS sequence"/>
</dbReference>
<reference evidence="2" key="1">
    <citation type="submission" date="2023-07" db="EMBL/GenBank/DDBJ databases">
        <title>Novel species in the genus Lipingzhangella isolated from Sambhar Salt Lake.</title>
        <authorList>
            <person name="Jiya N."/>
            <person name="Kajale S."/>
            <person name="Sharma A."/>
        </authorList>
    </citation>
    <scope>NUCLEOTIDE SEQUENCE [LARGE SCALE GENOMIC DNA]</scope>
    <source>
        <strain evidence="2">LS1_29</strain>
    </source>
</reference>
<comment type="caution">
    <text evidence="1">The sequence shown here is derived from an EMBL/GenBank/DDBJ whole genome shotgun (WGS) entry which is preliminary data.</text>
</comment>
<organism evidence="1 2">
    <name type="scientific">Lipingzhangella rawalii</name>
    <dbReference type="NCBI Taxonomy" id="2055835"/>
    <lineage>
        <taxon>Bacteria</taxon>
        <taxon>Bacillati</taxon>
        <taxon>Actinomycetota</taxon>
        <taxon>Actinomycetes</taxon>
        <taxon>Streptosporangiales</taxon>
        <taxon>Nocardiopsidaceae</taxon>
        <taxon>Lipingzhangella</taxon>
    </lineage>
</organism>
<protein>
    <submittedName>
        <fullName evidence="1">Prenyltransferase</fullName>
    </submittedName>
</protein>
<dbReference type="RefSeq" id="WP_310910818.1">
    <property type="nucleotide sequence ID" value="NZ_JAVLVT010000001.1"/>
</dbReference>
<dbReference type="SUPFAM" id="SSF48239">
    <property type="entry name" value="Terpenoid cyclases/Protein prenyltransferases"/>
    <property type="match status" value="1"/>
</dbReference>
<sequence>MTMASSETLYGAHHFMQREARLLDRHRFAYHLESGPVAPVRAALEPYRNVDGGYGNALDPDLRGHGSQPKCTELALRIQDELGEIPRDSASHIATYLVSISRPDGGVPWVLPTVRHTESAPHWRNAENFGGSLNPTAALAGILHKHHVTHPWRDHATAFCWERIARMEWTTPDEAQSVCTFLQYVPDQTRAHREFDRIGVMIRAVFELDPSAVGHVRTPLDLATHPGHVARRLFSDEEIHTHLDALVSAQQSDGGWPAHRDSWSHVAQAEWRGIRTLDYLLTLRNYGRLDG</sequence>
<accession>A0ABU2H209</accession>